<gene>
    <name evidence="1" type="ORF">NHP190003_14340</name>
</gene>
<protein>
    <recommendedName>
        <fullName evidence="3">DUF262 domain-containing protein</fullName>
    </recommendedName>
</protein>
<evidence type="ECO:0000313" key="2">
    <source>
        <dbReference type="Proteomes" id="UP000826775"/>
    </source>
</evidence>
<reference evidence="1 2" key="1">
    <citation type="submission" date="2021-07" db="EMBL/GenBank/DDBJ databases">
        <title>Novel Helicobacter sp. Isolated from a dog.</title>
        <authorList>
            <person name="Rimbara E."/>
            <person name="Suzuki M."/>
        </authorList>
    </citation>
    <scope>NUCLEOTIDE SEQUENCE [LARGE SCALE GENOMIC DNA]</scope>
    <source>
        <strain evidence="2">NHP19-003</strain>
    </source>
</reference>
<accession>A0ABN6I3H7</accession>
<proteinExistence type="predicted"/>
<name>A0ABN6I3H7_9HELI</name>
<keyword evidence="2" id="KW-1185">Reference proteome</keyword>
<dbReference type="RefSeq" id="WP_221279395.1">
    <property type="nucleotide sequence ID" value="NZ_AP024814.1"/>
</dbReference>
<dbReference type="Proteomes" id="UP000826775">
    <property type="component" value="Chromosome"/>
</dbReference>
<organism evidence="1 2">
    <name type="scientific">Helicobacter gastrocanis</name>
    <dbReference type="NCBI Taxonomy" id="2849641"/>
    <lineage>
        <taxon>Bacteria</taxon>
        <taxon>Pseudomonadati</taxon>
        <taxon>Campylobacterota</taxon>
        <taxon>Epsilonproteobacteria</taxon>
        <taxon>Campylobacterales</taxon>
        <taxon>Helicobacteraceae</taxon>
        <taxon>Helicobacter</taxon>
    </lineage>
</organism>
<evidence type="ECO:0000313" key="1">
    <source>
        <dbReference type="EMBL" id="BCZ18152.1"/>
    </source>
</evidence>
<dbReference type="EMBL" id="AP024814">
    <property type="protein sequence ID" value="BCZ18152.1"/>
    <property type="molecule type" value="Genomic_DNA"/>
</dbReference>
<evidence type="ECO:0008006" key="3">
    <source>
        <dbReference type="Google" id="ProtNLM"/>
    </source>
</evidence>
<sequence>MMPMTFLGFLDCYPHIEVPMLQRDYAQGRLSQKNVADNFLDALFEVVKGKKPALHLDLIYGYKDQEGGVFKLIDGQQRITTL</sequence>